<dbReference type="SMART" id="SM00448">
    <property type="entry name" value="REC"/>
    <property type="match status" value="1"/>
</dbReference>
<comment type="caution">
    <text evidence="3">The sequence shown here is derived from an EMBL/GenBank/DDBJ whole genome shotgun (WGS) entry which is preliminary data.</text>
</comment>
<accession>A0A6I4TYI5</accession>
<evidence type="ECO:0000313" key="4">
    <source>
        <dbReference type="Proteomes" id="UP000429229"/>
    </source>
</evidence>
<evidence type="ECO:0000256" key="1">
    <source>
        <dbReference type="PROSITE-ProRule" id="PRU00169"/>
    </source>
</evidence>
<keyword evidence="4" id="KW-1185">Reference proteome</keyword>
<dbReference type="PROSITE" id="PS50110">
    <property type="entry name" value="RESPONSE_REGULATORY"/>
    <property type="match status" value="1"/>
</dbReference>
<dbReference type="AlphaFoldDB" id="A0A6I4TYI5"/>
<sequence>MRLLIAEDEVLIAMQLEVELEELGCDIAAVTATLDETKVKVAGGGFDAAILDIDLCGEDVFPAAHDLARRGIPFVFYSGHALREDIAEHFPDHRVFSKPTPVRILLDAVSG</sequence>
<feature type="domain" description="Response regulatory" evidence="2">
    <location>
        <begin position="2"/>
        <end position="111"/>
    </location>
</feature>
<reference evidence="3 4" key="1">
    <citation type="submission" date="2019-12" db="EMBL/GenBank/DDBJ databases">
        <title>Genomic-based taxomic classification of the family Erythrobacteraceae.</title>
        <authorList>
            <person name="Xu L."/>
        </authorList>
    </citation>
    <scope>NUCLEOTIDE SEQUENCE [LARGE SCALE GENOMIC DNA]</scope>
    <source>
        <strain evidence="3 4">LMG 29519</strain>
    </source>
</reference>
<proteinExistence type="predicted"/>
<organism evidence="3 4">
    <name type="scientific">Alteriqipengyuania halimionae</name>
    <dbReference type="NCBI Taxonomy" id="1926630"/>
    <lineage>
        <taxon>Bacteria</taxon>
        <taxon>Pseudomonadati</taxon>
        <taxon>Pseudomonadota</taxon>
        <taxon>Alphaproteobacteria</taxon>
        <taxon>Sphingomonadales</taxon>
        <taxon>Erythrobacteraceae</taxon>
        <taxon>Alteriqipengyuania</taxon>
    </lineage>
</organism>
<gene>
    <name evidence="3" type="ORF">GRI68_01580</name>
</gene>
<name>A0A6I4TYI5_9SPHN</name>
<dbReference type="Proteomes" id="UP000429229">
    <property type="component" value="Unassembled WGS sequence"/>
</dbReference>
<evidence type="ECO:0000259" key="2">
    <source>
        <dbReference type="PROSITE" id="PS50110"/>
    </source>
</evidence>
<dbReference type="EMBL" id="WTYR01000001">
    <property type="protein sequence ID" value="MXP08869.1"/>
    <property type="molecule type" value="Genomic_DNA"/>
</dbReference>
<dbReference type="GO" id="GO:0000160">
    <property type="term" value="P:phosphorelay signal transduction system"/>
    <property type="evidence" value="ECO:0007669"/>
    <property type="project" value="InterPro"/>
</dbReference>
<dbReference type="RefSeq" id="WP_160615386.1">
    <property type="nucleotide sequence ID" value="NZ_WTYR01000001.1"/>
</dbReference>
<keyword evidence="1" id="KW-0597">Phosphoprotein</keyword>
<evidence type="ECO:0000313" key="3">
    <source>
        <dbReference type="EMBL" id="MXP08869.1"/>
    </source>
</evidence>
<feature type="modified residue" description="4-aspartylphosphate" evidence="1">
    <location>
        <position position="52"/>
    </location>
</feature>
<protein>
    <submittedName>
        <fullName evidence="3">Response regulator</fullName>
    </submittedName>
</protein>
<dbReference type="OrthoDB" id="7774278at2"/>
<dbReference type="InterPro" id="IPR001789">
    <property type="entry name" value="Sig_transdc_resp-reg_receiver"/>
</dbReference>
<dbReference type="InterPro" id="IPR011006">
    <property type="entry name" value="CheY-like_superfamily"/>
</dbReference>
<dbReference type="Gene3D" id="3.40.50.2300">
    <property type="match status" value="1"/>
</dbReference>
<dbReference type="SUPFAM" id="SSF52172">
    <property type="entry name" value="CheY-like"/>
    <property type="match status" value="1"/>
</dbReference>